<dbReference type="EMBL" id="GBXM01035252">
    <property type="protein sequence ID" value="JAH73325.1"/>
    <property type="molecule type" value="Transcribed_RNA"/>
</dbReference>
<name>A0A0E9V7B0_ANGAN</name>
<sequence length="32" mass="3767">MVLHSRYTINVSTFRAKLRGRIPTILVTYFGR</sequence>
<dbReference type="AlphaFoldDB" id="A0A0E9V7B0"/>
<protein>
    <submittedName>
        <fullName evidence="1">Uncharacterized protein</fullName>
    </submittedName>
</protein>
<proteinExistence type="predicted"/>
<accession>A0A0E9V7B0</accession>
<reference evidence="1" key="1">
    <citation type="submission" date="2014-11" db="EMBL/GenBank/DDBJ databases">
        <authorList>
            <person name="Amaro Gonzalez C."/>
        </authorList>
    </citation>
    <scope>NUCLEOTIDE SEQUENCE</scope>
</reference>
<evidence type="ECO:0000313" key="1">
    <source>
        <dbReference type="EMBL" id="JAH73325.1"/>
    </source>
</evidence>
<reference evidence="1" key="2">
    <citation type="journal article" date="2015" name="Fish Shellfish Immunol.">
        <title>Early steps in the European eel (Anguilla anguilla)-Vibrio vulnificus interaction in the gills: Role of the RtxA13 toxin.</title>
        <authorList>
            <person name="Callol A."/>
            <person name="Pajuelo D."/>
            <person name="Ebbesson L."/>
            <person name="Teles M."/>
            <person name="MacKenzie S."/>
            <person name="Amaro C."/>
        </authorList>
    </citation>
    <scope>NUCLEOTIDE SEQUENCE</scope>
</reference>
<organism evidence="1">
    <name type="scientific">Anguilla anguilla</name>
    <name type="common">European freshwater eel</name>
    <name type="synonym">Muraena anguilla</name>
    <dbReference type="NCBI Taxonomy" id="7936"/>
    <lineage>
        <taxon>Eukaryota</taxon>
        <taxon>Metazoa</taxon>
        <taxon>Chordata</taxon>
        <taxon>Craniata</taxon>
        <taxon>Vertebrata</taxon>
        <taxon>Euteleostomi</taxon>
        <taxon>Actinopterygii</taxon>
        <taxon>Neopterygii</taxon>
        <taxon>Teleostei</taxon>
        <taxon>Anguilliformes</taxon>
        <taxon>Anguillidae</taxon>
        <taxon>Anguilla</taxon>
    </lineage>
</organism>